<evidence type="ECO:0000313" key="1">
    <source>
        <dbReference type="EMBL" id="MBB3139117.1"/>
    </source>
</evidence>
<evidence type="ECO:0000313" key="4">
    <source>
        <dbReference type="Proteomes" id="UP000518315"/>
    </source>
</evidence>
<dbReference type="RefSeq" id="WP_125851242.1">
    <property type="nucleotide sequence ID" value="NZ_JACHXH010000053.1"/>
</dbReference>
<evidence type="ECO:0000313" key="3">
    <source>
        <dbReference type="Proteomes" id="UP000277279"/>
    </source>
</evidence>
<evidence type="ECO:0000313" key="2">
    <source>
        <dbReference type="EMBL" id="RSB59024.1"/>
    </source>
</evidence>
<sequence length="207" mass="23387">MNIYAIEILLQGNLHIKATSHEQAERILDNNCSNTLNGKDDEWFSDVPDRYRQRASFSTKFTAIGPIDGAMFVEVPRRTVLAAQDRWQRNWHGLRHPYPQLSAAHEQVPVYSTSLDATTTAFVRVKGVAAAEAVVAKFNQMTLDLLDDKSRWFSRRALEDEAGSDLPIALSSALYLVGKSEGCQLCQTWPERPYQGPEFVARIDEFL</sequence>
<name>A0A427M5N8_9HYPH</name>
<dbReference type="AlphaFoldDB" id="A0A427M5N8"/>
<reference evidence="2 3" key="1">
    <citation type="submission" date="2018-11" db="EMBL/GenBank/DDBJ databases">
        <authorList>
            <person name="Huo Y."/>
        </authorList>
    </citation>
    <scope>NUCLEOTIDE SEQUENCE [LARGE SCALE GENOMIC DNA]</scope>
    <source>
        <strain evidence="2 3">DSM 30132</strain>
    </source>
</reference>
<dbReference type="EMBL" id="JACHXH010000053">
    <property type="protein sequence ID" value="MBB3139117.1"/>
    <property type="molecule type" value="Genomic_DNA"/>
</dbReference>
<dbReference type="Proteomes" id="UP000277279">
    <property type="component" value="Unassembled WGS sequence"/>
</dbReference>
<proteinExistence type="predicted"/>
<gene>
    <name evidence="2" type="ORF">EFD55_32875</name>
    <name evidence="1" type="ORF">FHS26_006902</name>
</gene>
<reference evidence="1 4" key="2">
    <citation type="submission" date="2020-08" db="EMBL/GenBank/DDBJ databases">
        <title>Genomic Encyclopedia of Type Strains, Phase III (KMG-III): the genomes of soil and plant-associated and newly described type strains.</title>
        <authorList>
            <person name="Whitman W."/>
        </authorList>
    </citation>
    <scope>NUCLEOTIDE SEQUENCE [LARGE SCALE GENOMIC DNA]</scope>
    <source>
        <strain evidence="1 4">CECT 4113</strain>
    </source>
</reference>
<dbReference type="Proteomes" id="UP000518315">
    <property type="component" value="Unassembled WGS sequence"/>
</dbReference>
<dbReference type="EMBL" id="RJJT01000051">
    <property type="protein sequence ID" value="RSB59024.1"/>
    <property type="molecule type" value="Genomic_DNA"/>
</dbReference>
<organism evidence="2 3">
    <name type="scientific">Rhizobium pisi</name>
    <dbReference type="NCBI Taxonomy" id="574561"/>
    <lineage>
        <taxon>Bacteria</taxon>
        <taxon>Pseudomonadati</taxon>
        <taxon>Pseudomonadota</taxon>
        <taxon>Alphaproteobacteria</taxon>
        <taxon>Hyphomicrobiales</taxon>
        <taxon>Rhizobiaceae</taxon>
        <taxon>Rhizobium/Agrobacterium group</taxon>
        <taxon>Rhizobium</taxon>
    </lineage>
</organism>
<comment type="caution">
    <text evidence="2">The sequence shown here is derived from an EMBL/GenBank/DDBJ whole genome shotgun (WGS) entry which is preliminary data.</text>
</comment>
<dbReference type="OrthoDB" id="8452587at2"/>
<accession>A0A427M5N8</accession>
<protein>
    <submittedName>
        <fullName evidence="2">Uncharacterized protein</fullName>
    </submittedName>
</protein>
<keyword evidence="4" id="KW-1185">Reference proteome</keyword>